<organism evidence="1 2">
    <name type="scientific">Dispira parvispora</name>
    <dbReference type="NCBI Taxonomy" id="1520584"/>
    <lineage>
        <taxon>Eukaryota</taxon>
        <taxon>Fungi</taxon>
        <taxon>Fungi incertae sedis</taxon>
        <taxon>Zoopagomycota</taxon>
        <taxon>Kickxellomycotina</taxon>
        <taxon>Dimargaritomycetes</taxon>
        <taxon>Dimargaritales</taxon>
        <taxon>Dimargaritaceae</taxon>
        <taxon>Dispira</taxon>
    </lineage>
</organism>
<reference evidence="1" key="1">
    <citation type="submission" date="2022-07" db="EMBL/GenBank/DDBJ databases">
        <title>Phylogenomic reconstructions and comparative analyses of Kickxellomycotina fungi.</title>
        <authorList>
            <person name="Reynolds N.K."/>
            <person name="Stajich J.E."/>
            <person name="Barry K."/>
            <person name="Grigoriev I.V."/>
            <person name="Crous P."/>
            <person name="Smith M.E."/>
        </authorList>
    </citation>
    <scope>NUCLEOTIDE SEQUENCE</scope>
    <source>
        <strain evidence="1">RSA 1196</strain>
    </source>
</reference>
<evidence type="ECO:0000313" key="1">
    <source>
        <dbReference type="EMBL" id="KAJ1956383.1"/>
    </source>
</evidence>
<dbReference type="EMBL" id="JANBPY010002136">
    <property type="protein sequence ID" value="KAJ1956383.1"/>
    <property type="molecule type" value="Genomic_DNA"/>
</dbReference>
<protein>
    <submittedName>
        <fullName evidence="1">Uncharacterized protein</fullName>
    </submittedName>
</protein>
<gene>
    <name evidence="1" type="ORF">IWQ62_005312</name>
</gene>
<evidence type="ECO:0000313" key="2">
    <source>
        <dbReference type="Proteomes" id="UP001150925"/>
    </source>
</evidence>
<accession>A0A9W8AR49</accession>
<sequence length="340" mass="39888">MAFTDVLSKVPSKRNTLFNYHEALNMRPEDITMFKRHRGDAKKSVKSLHEKFSSLLESCHMLDEQVYTQLKELKDDRKMLVDEGNKQLEQIIVKLETEMVEYNSDNLPRRDSQMVLYRDLTEDKKFMQFTLLQSCELGSFRFVAQLLSLIKSALIDGRDLENQENTENSSNVVVDDTLFYDVIIPVVLLAYVDDKGTRKAKQFVDFTDEGSYNLYDSGDRKRWPNIYIRFLDHIEKHNTLEDIVTYEQKDHSGVSHYIGPLSGLENFKKYHPFPQTSLATFTRIPIPHSFTMSNLQDAHKAYSLEYNRMQEVYYLKLALTQTDYENQKKIGKELEGHYEK</sequence>
<dbReference type="AlphaFoldDB" id="A0A9W8AR49"/>
<dbReference type="Proteomes" id="UP001150925">
    <property type="component" value="Unassembled WGS sequence"/>
</dbReference>
<comment type="caution">
    <text evidence="1">The sequence shown here is derived from an EMBL/GenBank/DDBJ whole genome shotgun (WGS) entry which is preliminary data.</text>
</comment>
<proteinExistence type="predicted"/>
<name>A0A9W8AR49_9FUNG</name>
<keyword evidence="2" id="KW-1185">Reference proteome</keyword>